<dbReference type="Gene3D" id="3.40.462.20">
    <property type="match status" value="1"/>
</dbReference>
<dbReference type="Gene3D" id="3.30.465.10">
    <property type="match status" value="1"/>
</dbReference>
<feature type="domain" description="Berberine/berberine-like" evidence="3">
    <location>
        <begin position="67"/>
        <end position="124"/>
    </location>
</feature>
<name>A0AAW0M2L4_QUESU</name>
<dbReference type="Proteomes" id="UP000237347">
    <property type="component" value="Unassembled WGS sequence"/>
</dbReference>
<accession>A0AAW0M2L4</accession>
<dbReference type="AlphaFoldDB" id="A0AAW0M2L4"/>
<evidence type="ECO:0000313" key="4">
    <source>
        <dbReference type="EMBL" id="KAK7857797.1"/>
    </source>
</evidence>
<dbReference type="InterPro" id="IPR012951">
    <property type="entry name" value="BBE"/>
</dbReference>
<dbReference type="EMBL" id="PKMF04000024">
    <property type="protein sequence ID" value="KAK7857797.1"/>
    <property type="molecule type" value="Genomic_DNA"/>
</dbReference>
<proteinExistence type="predicted"/>
<comment type="caution">
    <text evidence="4">The sequence shown here is derived from an EMBL/GenBank/DDBJ whole genome shotgun (WGS) entry which is preliminary data.</text>
</comment>
<evidence type="ECO:0000256" key="2">
    <source>
        <dbReference type="ARBA" id="ARBA00022827"/>
    </source>
</evidence>
<dbReference type="InterPro" id="IPR016169">
    <property type="entry name" value="FAD-bd_PCMH_sub2"/>
</dbReference>
<dbReference type="GO" id="GO:0050660">
    <property type="term" value="F:flavin adenine dinucleotide binding"/>
    <property type="evidence" value="ECO:0007669"/>
    <property type="project" value="InterPro"/>
</dbReference>
<keyword evidence="2" id="KW-0274">FAD</keyword>
<reference evidence="4 5" key="1">
    <citation type="journal article" date="2018" name="Sci. Data">
        <title>The draft genome sequence of cork oak.</title>
        <authorList>
            <person name="Ramos A.M."/>
            <person name="Usie A."/>
            <person name="Barbosa P."/>
            <person name="Barros P.M."/>
            <person name="Capote T."/>
            <person name="Chaves I."/>
            <person name="Simoes F."/>
            <person name="Abreu I."/>
            <person name="Carrasquinho I."/>
            <person name="Faro C."/>
            <person name="Guimaraes J.B."/>
            <person name="Mendonca D."/>
            <person name="Nobrega F."/>
            <person name="Rodrigues L."/>
            <person name="Saibo N.J.M."/>
            <person name="Varela M.C."/>
            <person name="Egas C."/>
            <person name="Matos J."/>
            <person name="Miguel C.M."/>
            <person name="Oliveira M.M."/>
            <person name="Ricardo C.P."/>
            <person name="Goncalves S."/>
        </authorList>
    </citation>
    <scope>NUCLEOTIDE SEQUENCE [LARGE SCALE GENOMIC DNA]</scope>
    <source>
        <strain evidence="5">cv. HL8</strain>
    </source>
</reference>
<gene>
    <name evidence="4" type="ORF">CFP56_015815</name>
</gene>
<evidence type="ECO:0000313" key="5">
    <source>
        <dbReference type="Proteomes" id="UP000237347"/>
    </source>
</evidence>
<keyword evidence="1" id="KW-0285">Flavoprotein</keyword>
<evidence type="ECO:0000256" key="1">
    <source>
        <dbReference type="ARBA" id="ARBA00022630"/>
    </source>
</evidence>
<sequence>MDPYGGRMNEISESEIPFPHRKGNLYNIQYFIQWEDEGVGPSKRHIEWIRRVYKHMTPYVSHSPRTAYLNYRDLDLGRNDNENTTYSQAARWGLKYYKNNFRRLAIVKGEVDPYNFFAFEQSIPPLTLNEGKRATQ</sequence>
<keyword evidence="5" id="KW-1185">Reference proteome</keyword>
<dbReference type="Pfam" id="PF08031">
    <property type="entry name" value="BBE"/>
    <property type="match status" value="1"/>
</dbReference>
<dbReference type="PANTHER" id="PTHR32448">
    <property type="entry name" value="OS08G0158400 PROTEIN"/>
    <property type="match status" value="1"/>
</dbReference>
<protein>
    <submittedName>
        <fullName evidence="4">Berberine bridge enzyme-like 23</fullName>
    </submittedName>
</protein>
<evidence type="ECO:0000259" key="3">
    <source>
        <dbReference type="Pfam" id="PF08031"/>
    </source>
</evidence>
<organism evidence="4 5">
    <name type="scientific">Quercus suber</name>
    <name type="common">Cork oak</name>
    <dbReference type="NCBI Taxonomy" id="58331"/>
    <lineage>
        <taxon>Eukaryota</taxon>
        <taxon>Viridiplantae</taxon>
        <taxon>Streptophyta</taxon>
        <taxon>Embryophyta</taxon>
        <taxon>Tracheophyta</taxon>
        <taxon>Spermatophyta</taxon>
        <taxon>Magnoliopsida</taxon>
        <taxon>eudicotyledons</taxon>
        <taxon>Gunneridae</taxon>
        <taxon>Pentapetalae</taxon>
        <taxon>rosids</taxon>
        <taxon>fabids</taxon>
        <taxon>Fagales</taxon>
        <taxon>Fagaceae</taxon>
        <taxon>Quercus</taxon>
    </lineage>
</organism>
<dbReference type="GO" id="GO:0016491">
    <property type="term" value="F:oxidoreductase activity"/>
    <property type="evidence" value="ECO:0007669"/>
    <property type="project" value="InterPro"/>
</dbReference>